<dbReference type="EMBL" id="PYEP01000001">
    <property type="protein sequence ID" value="PSN09837.1"/>
    <property type="molecule type" value="Genomic_DNA"/>
</dbReference>
<feature type="domain" description="AbiJ-NTD3" evidence="1">
    <location>
        <begin position="94"/>
        <end position="257"/>
    </location>
</feature>
<dbReference type="OrthoDB" id="7061676at2"/>
<dbReference type="RefSeq" id="WP_106876233.1">
    <property type="nucleotide sequence ID" value="NZ_PYEP01000001.1"/>
</dbReference>
<proteinExistence type="predicted"/>
<evidence type="ECO:0000259" key="1">
    <source>
        <dbReference type="Pfam" id="PF18860"/>
    </source>
</evidence>
<dbReference type="Proteomes" id="UP000240212">
    <property type="component" value="Unassembled WGS sequence"/>
</dbReference>
<evidence type="ECO:0000313" key="3">
    <source>
        <dbReference type="Proteomes" id="UP000240212"/>
    </source>
</evidence>
<sequence>MDISALKELLRPAVGNLKDQCTNEKIPDLCRQLGLPVPREEGGKRERLHGAFDLLNDADMPEFARTLLAQKVFSPSLRNHIQDLLWEDEPNIDVPKRHRRELAEALQPFELFSHWENFKRFLTDIFVFPVDLSEIFSMHETGILGEIHRHFVRNPEDGDVAWLFEKLQIVDLSTPRFRRWLEGLVSADVQMSIDRQLAKVEAINKVLRACGAELTHSSDAEGYPVFSIISLRAFRGRPKNIIFASLTKPDIRLSDSLNNEIEILSNPNEVLIYDRPLNTEGLSWRELQAWWADLTCEENSEQAKNSLYRRLQQSLPNSSPPQKKFFKEFFRQYSSAIYDLPALLPEVWLHWDPKTVSSRGAKALLNHRMDFLLLMPDGGRVVIEIDGIQHYSDETGRASKSKYADLVAGDRSLKLAGYDVYRFAGIEFHSDDVSNKIKSFFDALFKHHGIKIKF</sequence>
<organism evidence="2 3">
    <name type="scientific">Siccibacter turicensis</name>
    <dbReference type="NCBI Taxonomy" id="357233"/>
    <lineage>
        <taxon>Bacteria</taxon>
        <taxon>Pseudomonadati</taxon>
        <taxon>Pseudomonadota</taxon>
        <taxon>Gammaproteobacteria</taxon>
        <taxon>Enterobacterales</taxon>
        <taxon>Enterobacteriaceae</taxon>
        <taxon>Siccibacter</taxon>
    </lineage>
</organism>
<evidence type="ECO:0000313" key="2">
    <source>
        <dbReference type="EMBL" id="PSN09837.1"/>
    </source>
</evidence>
<accession>A0A2P8VQI9</accession>
<protein>
    <recommendedName>
        <fullName evidence="1">AbiJ-NTD3 domain-containing protein</fullName>
    </recommendedName>
</protein>
<dbReference type="Pfam" id="PF18860">
    <property type="entry name" value="AbiJ_NTD3"/>
    <property type="match status" value="1"/>
</dbReference>
<keyword evidence="3" id="KW-1185">Reference proteome</keyword>
<comment type="caution">
    <text evidence="2">The sequence shown here is derived from an EMBL/GenBank/DDBJ whole genome shotgun (WGS) entry which is preliminary data.</text>
</comment>
<dbReference type="InterPro" id="IPR041427">
    <property type="entry name" value="AbiJ-NTD3"/>
</dbReference>
<reference evidence="2 3" key="1">
    <citation type="submission" date="2018-03" db="EMBL/GenBank/DDBJ databases">
        <title>Draft genome sequence of the first documented clinical Siccibacter turicensis isolate in Austria.</title>
        <authorList>
            <person name="Lepuschitz S."/>
            <person name="Pekard-Amenitsch S."/>
            <person name="Haunold R."/>
            <person name="Schill S."/>
            <person name="Mach R."/>
            <person name="Allerberger F."/>
            <person name="Ruppitsch W."/>
            <person name="Forsythe S.J."/>
        </authorList>
    </citation>
    <scope>NUCLEOTIDE SEQUENCE [LARGE SCALE GENOMIC DNA]</scope>
    <source>
        <strain evidence="2 3">6100069499-17</strain>
    </source>
</reference>
<name>A0A2P8VQI9_9ENTR</name>
<dbReference type="AlphaFoldDB" id="A0A2P8VQI9"/>
<gene>
    <name evidence="2" type="ORF">C7G83_03590</name>
</gene>